<gene>
    <name evidence="1" type="ORF">METZ01_LOCUS175742</name>
</gene>
<proteinExistence type="predicted"/>
<sequence length="30" mass="3240">MSNSSVVQALETLERTIAGLMAQLTQRTCS</sequence>
<feature type="non-terminal residue" evidence="1">
    <location>
        <position position="30"/>
    </location>
</feature>
<dbReference type="EMBL" id="UINC01033500">
    <property type="protein sequence ID" value="SVB22888.1"/>
    <property type="molecule type" value="Genomic_DNA"/>
</dbReference>
<accession>A0A382C9T9</accession>
<organism evidence="1">
    <name type="scientific">marine metagenome</name>
    <dbReference type="NCBI Taxonomy" id="408172"/>
    <lineage>
        <taxon>unclassified sequences</taxon>
        <taxon>metagenomes</taxon>
        <taxon>ecological metagenomes</taxon>
    </lineage>
</organism>
<name>A0A382C9T9_9ZZZZ</name>
<dbReference type="AlphaFoldDB" id="A0A382C9T9"/>
<evidence type="ECO:0000313" key="1">
    <source>
        <dbReference type="EMBL" id="SVB22888.1"/>
    </source>
</evidence>
<protein>
    <submittedName>
        <fullName evidence="1">Uncharacterized protein</fullName>
    </submittedName>
</protein>
<reference evidence="1" key="1">
    <citation type="submission" date="2018-05" db="EMBL/GenBank/DDBJ databases">
        <authorList>
            <person name="Lanie J.A."/>
            <person name="Ng W.-L."/>
            <person name="Kazmierczak K.M."/>
            <person name="Andrzejewski T.M."/>
            <person name="Davidsen T.M."/>
            <person name="Wayne K.J."/>
            <person name="Tettelin H."/>
            <person name="Glass J.I."/>
            <person name="Rusch D."/>
            <person name="Podicherti R."/>
            <person name="Tsui H.-C.T."/>
            <person name="Winkler M.E."/>
        </authorList>
    </citation>
    <scope>NUCLEOTIDE SEQUENCE</scope>
</reference>